<feature type="compositionally biased region" description="Polar residues" evidence="2">
    <location>
        <begin position="563"/>
        <end position="585"/>
    </location>
</feature>
<keyword evidence="1" id="KW-0175">Coiled coil</keyword>
<feature type="compositionally biased region" description="Low complexity" evidence="2">
    <location>
        <begin position="275"/>
        <end position="286"/>
    </location>
</feature>
<keyword evidence="4" id="KW-1185">Reference proteome</keyword>
<evidence type="ECO:0000313" key="3">
    <source>
        <dbReference type="EMBL" id="KAG9397466.1"/>
    </source>
</evidence>
<dbReference type="InterPro" id="IPR039341">
    <property type="entry name" value="CFAP99"/>
</dbReference>
<comment type="caution">
    <text evidence="3">The sequence shown here is derived from an EMBL/GenBank/DDBJ whole genome shotgun (WGS) entry which is preliminary data.</text>
</comment>
<feature type="region of interest" description="Disordered" evidence="2">
    <location>
        <begin position="548"/>
        <end position="631"/>
    </location>
</feature>
<feature type="coiled-coil region" evidence="1">
    <location>
        <begin position="500"/>
        <end position="535"/>
    </location>
</feature>
<feature type="compositionally biased region" description="Basic and acidic residues" evidence="2">
    <location>
        <begin position="587"/>
        <end position="631"/>
    </location>
</feature>
<gene>
    <name evidence="3" type="ORF">J8273_0962</name>
</gene>
<accession>A0A8J6E4X1</accession>
<feature type="region of interest" description="Disordered" evidence="2">
    <location>
        <begin position="261"/>
        <end position="293"/>
    </location>
</feature>
<evidence type="ECO:0000313" key="4">
    <source>
        <dbReference type="Proteomes" id="UP000717585"/>
    </source>
</evidence>
<evidence type="ECO:0000256" key="1">
    <source>
        <dbReference type="SAM" id="Coils"/>
    </source>
</evidence>
<feature type="coiled-coil region" evidence="1">
    <location>
        <begin position="666"/>
        <end position="710"/>
    </location>
</feature>
<protein>
    <submittedName>
        <fullName evidence="3">Nuclease SbcCD subunit C</fullName>
    </submittedName>
</protein>
<evidence type="ECO:0000256" key="2">
    <source>
        <dbReference type="SAM" id="MobiDB-lite"/>
    </source>
</evidence>
<organism evidence="3 4">
    <name type="scientific">Carpediemonas membranifera</name>
    <dbReference type="NCBI Taxonomy" id="201153"/>
    <lineage>
        <taxon>Eukaryota</taxon>
        <taxon>Metamonada</taxon>
        <taxon>Carpediemonas-like organisms</taxon>
        <taxon>Carpediemonas</taxon>
    </lineage>
</organism>
<dbReference type="EMBL" id="JAHDYR010000002">
    <property type="protein sequence ID" value="KAG9397466.1"/>
    <property type="molecule type" value="Genomic_DNA"/>
</dbReference>
<proteinExistence type="predicted"/>
<dbReference type="AlphaFoldDB" id="A0A8J6E4X1"/>
<sequence length="744" mass="85370">MRSSAKQQTGTKQPVRLKISDLVQLCASCDVMMVKSLRIDEYLDNNNVTDEDDRQFITQTLYGLEQHEDLLKKTLQMYLESVPTALPTDGPVYRVMIYWIAFRLEEMGMKQLIRLIRTQGSPKALSFIRFFTDRENEARIAEAWEQFYDRTHTREVMLGDLYRLAEEAQADIDALISAVEQPAMTGTVDVPKEAKTTRPEPFNITQPAPRALPEPEVLSTDFKSLDVPSYDDHKKIAKKLEKAKMERKPVVPKAPKLSAVNRPSKTQRLKEQLAEAEAAPAPFKSRPVPPPPKATVRLNATAILREDALYRKRIREEADMLQKYEQELRDGRSFEQWREEQLKADAEKEAVLIAQRKADSAAAFEDARESRLLDLLKKQEDVADMQAALAEQKNISEEERAKEAARLKAKAARLQQKIKEGTKKAAEAVLEENRKKSDVVKKENEELRARVEAEREAERKQREDLIRQIRALEKVPRPDIGREFDPATSSGQGFLNEMSLVELKERLVIMKEIEEAEEERKREAIKEAKRAKESELLGKASRIKKYRQAAHVAARKERESKVSSRASTASMIEQKRMQSAAQVQTRLDAKREKRREEALKLAAAAREKREHAKKLNEEARQTKQRWYRDLSHNAEKKLVQLEHERNGGREAEAVARQRDEANLKAYRQMQDDERAAKKEAADALLEEQRAAAEEARMLEATANAEKMEKVRSIKAAARQKLEDTQPYTAMMLEETRRTGTVAVD</sequence>
<dbReference type="PANTHER" id="PTHR34649:SF1">
    <property type="entry name" value="CILIA- AND FLAGELLA-ASSOCIATED PROTEIN 99"/>
    <property type="match status" value="1"/>
</dbReference>
<feature type="coiled-coil region" evidence="1">
    <location>
        <begin position="395"/>
        <end position="475"/>
    </location>
</feature>
<dbReference type="OrthoDB" id="10262255at2759"/>
<reference evidence="3" key="1">
    <citation type="submission" date="2021-05" db="EMBL/GenBank/DDBJ databases">
        <title>A free-living protist that lacks canonical eukaryotic 1 DNA replication and segregation systems.</title>
        <authorList>
            <person name="Salas-Leiva D.E."/>
            <person name="Tromer E.C."/>
            <person name="Curtis B.A."/>
            <person name="Jerlstrom-Hultqvist J."/>
            <person name="Kolisko M."/>
            <person name="Yi Z."/>
            <person name="Salas-Leiva J.S."/>
            <person name="Gallot-Lavallee L."/>
            <person name="Kops G.J.P.L."/>
            <person name="Archibald J.M."/>
            <person name="Simpson A.G.B."/>
            <person name="Roger A.J."/>
        </authorList>
    </citation>
    <scope>NUCLEOTIDE SEQUENCE</scope>
    <source>
        <strain evidence="3">BICM</strain>
    </source>
</reference>
<dbReference type="PANTHER" id="PTHR34649">
    <property type="entry name" value="CILIA- AND FLAGELLA-ASSOCIATED PROTEIN 99"/>
    <property type="match status" value="1"/>
</dbReference>
<dbReference type="Proteomes" id="UP000717585">
    <property type="component" value="Unassembled WGS sequence"/>
</dbReference>
<name>A0A8J6E4X1_9EUKA</name>